<evidence type="ECO:0008006" key="4">
    <source>
        <dbReference type="Google" id="ProtNLM"/>
    </source>
</evidence>
<sequence>MKIKPIALLAMIGAAGTVARAQQLEVPHPSARYEDGMFSLPELNTTGDNYLLVITSATLQKPMKIVLPPGATGLRVSPGLLPKDQWTWSFRLNTENLPNMAVRLPQTKTIHRMDLDDSGYLVSWESVEGADKYLVAEKATQRDDKDGPASKVRFATLESPKSEPFQRIPLKPGMDVDLHVTAIDKDGIALARSDVRHLGVEPSFAQAASNAGFRLQRSDTLSRREATLPAFFGYLSEQSGDKPRDAAYQAQFALLWDSRREYRFGIPTASLETRITSSGERKSSDASILRAGLYKWFESKTLGYGTEATLQAKVEHARKDDINGRALEISLVPIYGPLGVYHDLWKSSPGIDGNSRTYLAIAPLLALGADVGRQHSTVDGERKHDTIKRFSVTLRADAESQALARFVGAKKLLISAERTVWRLPLNENKTFKVTRLVASLNFTDEVSLDYSYLIGHDAPTFNYAKTSSFGLGLKF</sequence>
<keyword evidence="1" id="KW-0732">Signal</keyword>
<organism evidence="2 3">
    <name type="scientific">Pseudoduganella armeniaca</name>
    <dbReference type="NCBI Taxonomy" id="2072590"/>
    <lineage>
        <taxon>Bacteria</taxon>
        <taxon>Pseudomonadati</taxon>
        <taxon>Pseudomonadota</taxon>
        <taxon>Betaproteobacteria</taxon>
        <taxon>Burkholderiales</taxon>
        <taxon>Oxalobacteraceae</taxon>
        <taxon>Telluria group</taxon>
        <taxon>Pseudoduganella</taxon>
    </lineage>
</organism>
<name>A0A2R4CC29_9BURK</name>
<dbReference type="Proteomes" id="UP000240505">
    <property type="component" value="Chromosome"/>
</dbReference>
<dbReference type="KEGG" id="masz:C9I28_17225"/>
<protein>
    <recommendedName>
        <fullName evidence="4">DUF3078 domain-containing protein</fullName>
    </recommendedName>
</protein>
<feature type="chain" id="PRO_5015362898" description="DUF3078 domain-containing protein" evidence="1">
    <location>
        <begin position="22"/>
        <end position="475"/>
    </location>
</feature>
<dbReference type="RefSeq" id="WP_107142536.1">
    <property type="nucleotide sequence ID" value="NZ_CP028324.1"/>
</dbReference>
<reference evidence="2 3" key="1">
    <citation type="submission" date="2018-03" db="EMBL/GenBank/DDBJ databases">
        <title>Massilia armeniaca sp. nov., isolated from desert soil.</title>
        <authorList>
            <person name="Huang H."/>
            <person name="Ren M."/>
        </authorList>
    </citation>
    <scope>NUCLEOTIDE SEQUENCE [LARGE SCALE GENOMIC DNA]</scope>
    <source>
        <strain evidence="2 3">ZMN-3</strain>
    </source>
</reference>
<feature type="signal peptide" evidence="1">
    <location>
        <begin position="1"/>
        <end position="21"/>
    </location>
</feature>
<evidence type="ECO:0000313" key="3">
    <source>
        <dbReference type="Proteomes" id="UP000240505"/>
    </source>
</evidence>
<accession>A0A2R4CC29</accession>
<proteinExistence type="predicted"/>
<dbReference type="EMBL" id="CP028324">
    <property type="protein sequence ID" value="AVR97187.1"/>
    <property type="molecule type" value="Genomic_DNA"/>
</dbReference>
<evidence type="ECO:0000313" key="2">
    <source>
        <dbReference type="EMBL" id="AVR97187.1"/>
    </source>
</evidence>
<dbReference type="AlphaFoldDB" id="A0A2R4CC29"/>
<evidence type="ECO:0000256" key="1">
    <source>
        <dbReference type="SAM" id="SignalP"/>
    </source>
</evidence>
<keyword evidence="3" id="KW-1185">Reference proteome</keyword>
<gene>
    <name evidence="2" type="ORF">C9I28_17225</name>
</gene>